<dbReference type="Proteomes" id="UP000218785">
    <property type="component" value="Chromosome"/>
</dbReference>
<sequence>MNTIYFDSHINDDIRRTHLYNGQIFVYSPSKSAIALCELAREMAEAAFAPLDPTTAQHNLPVEKYVEILAKLKPAFIHHPKSKELIQGILEESGCDLSKTYFDVPRLRTATSDGYLTSGIAYAFHPHRDTWYSAPQCQINWWLPVYDVTSENVMAFHPRYWNEPVKNSSRDYNYAKWNRESRKTAAQHIKKDTRKQPRAEELLEIEPQLRLVPKVGGMILFSGAQMHSTVPNTSGYTRFSIDFRTVHLDDAIARRGAPNIDSDCTGTSLGDFLRGTDFCRISEDLVARYDTPAREECLVS</sequence>
<gene>
    <name evidence="1" type="ORF">NIES37_55520</name>
</gene>
<protein>
    <recommendedName>
        <fullName evidence="3">Phytanoyl-CoA dioxygenase</fullName>
    </recommendedName>
</protein>
<accession>A0A1Z4N730</accession>
<organism evidence="1 2">
    <name type="scientific">Tolypothrix tenuis PCC 7101</name>
    <dbReference type="NCBI Taxonomy" id="231146"/>
    <lineage>
        <taxon>Bacteria</taxon>
        <taxon>Bacillati</taxon>
        <taxon>Cyanobacteriota</taxon>
        <taxon>Cyanophyceae</taxon>
        <taxon>Nostocales</taxon>
        <taxon>Tolypothrichaceae</taxon>
        <taxon>Tolypothrix</taxon>
    </lineage>
</organism>
<evidence type="ECO:0000313" key="2">
    <source>
        <dbReference type="Proteomes" id="UP000218785"/>
    </source>
</evidence>
<evidence type="ECO:0000313" key="1">
    <source>
        <dbReference type="EMBL" id="BAZ01549.1"/>
    </source>
</evidence>
<keyword evidence="2" id="KW-1185">Reference proteome</keyword>
<evidence type="ECO:0008006" key="3">
    <source>
        <dbReference type="Google" id="ProtNLM"/>
    </source>
</evidence>
<dbReference type="KEGG" id="ttq:NIES37_55520"/>
<reference evidence="1 2" key="1">
    <citation type="submission" date="2017-06" db="EMBL/GenBank/DDBJ databases">
        <title>Genome sequencing of cyanobaciteial culture collection at National Institute for Environmental Studies (NIES).</title>
        <authorList>
            <person name="Hirose Y."/>
            <person name="Shimura Y."/>
            <person name="Fujisawa T."/>
            <person name="Nakamura Y."/>
            <person name="Kawachi M."/>
        </authorList>
    </citation>
    <scope>NUCLEOTIDE SEQUENCE [LARGE SCALE GENOMIC DNA]</scope>
    <source>
        <strain evidence="1 2">NIES-37</strain>
    </source>
</reference>
<name>A0A1Z4N730_9CYAN</name>
<dbReference type="EMBL" id="AP018248">
    <property type="protein sequence ID" value="BAZ01549.1"/>
    <property type="molecule type" value="Genomic_DNA"/>
</dbReference>
<dbReference type="RefSeq" id="WP_096581186.1">
    <property type="nucleotide sequence ID" value="NZ_CAWNJS010000001.1"/>
</dbReference>
<dbReference type="AlphaFoldDB" id="A0A1Z4N730"/>
<dbReference type="SUPFAM" id="SSF51197">
    <property type="entry name" value="Clavaminate synthase-like"/>
    <property type="match status" value="1"/>
</dbReference>
<proteinExistence type="predicted"/>
<dbReference type="Gene3D" id="2.60.120.620">
    <property type="entry name" value="q2cbj1_9rhob like domain"/>
    <property type="match status" value="1"/>
</dbReference>